<comment type="caution">
    <text evidence="1">The sequence shown here is derived from an EMBL/GenBank/DDBJ whole genome shotgun (WGS) entry which is preliminary data.</text>
</comment>
<proteinExistence type="predicted"/>
<evidence type="ECO:0000313" key="2">
    <source>
        <dbReference type="Proteomes" id="UP000523087"/>
    </source>
</evidence>
<dbReference type="Proteomes" id="UP000523087">
    <property type="component" value="Unassembled WGS sequence"/>
</dbReference>
<evidence type="ECO:0000313" key="1">
    <source>
        <dbReference type="EMBL" id="MBA2875165.1"/>
    </source>
</evidence>
<dbReference type="InterPro" id="IPR056238">
    <property type="entry name" value="YunG-like"/>
</dbReference>
<dbReference type="EMBL" id="JACDUT010000005">
    <property type="protein sequence ID" value="MBA2875165.1"/>
    <property type="molecule type" value="Genomic_DNA"/>
</dbReference>
<gene>
    <name evidence="1" type="ORF">HNR31_001938</name>
</gene>
<name>A0A7V9Z6V8_9BACL</name>
<dbReference type="AlphaFoldDB" id="A0A7V9Z6V8"/>
<protein>
    <submittedName>
        <fullName evidence="1">Uncharacterized protein</fullName>
    </submittedName>
</protein>
<dbReference type="Pfam" id="PF24585">
    <property type="entry name" value="YunG"/>
    <property type="match status" value="1"/>
</dbReference>
<sequence length="79" mass="9451">MVNDLLGGEMMKTKTHEGWHFYNQIDGQRYGLTESQFSEAIEYMDVPSSREEAFLDTNERQYVYLKQNVYQDIFKNDEQ</sequence>
<organism evidence="1 2">
    <name type="scientific">Thermaerobacillus caldiproteolyticus</name>
    <dbReference type="NCBI Taxonomy" id="247480"/>
    <lineage>
        <taxon>Bacteria</taxon>
        <taxon>Bacillati</taxon>
        <taxon>Bacillota</taxon>
        <taxon>Bacilli</taxon>
        <taxon>Bacillales</taxon>
        <taxon>Anoxybacillaceae</taxon>
        <taxon>Thermaerobacillus</taxon>
    </lineage>
</organism>
<reference evidence="1 2" key="1">
    <citation type="submission" date="2020-07" db="EMBL/GenBank/DDBJ databases">
        <title>Genomic Encyclopedia of Type Strains, Phase IV (KMG-IV): sequencing the most valuable type-strain genomes for metagenomic binning, comparative biology and taxonomic classification.</title>
        <authorList>
            <person name="Goeker M."/>
        </authorList>
    </citation>
    <scope>NUCLEOTIDE SEQUENCE [LARGE SCALE GENOMIC DNA]</scope>
    <source>
        <strain evidence="1 2">DSM 15730</strain>
    </source>
</reference>
<accession>A0A7V9Z6V8</accession>
<keyword evidence="2" id="KW-1185">Reference proteome</keyword>